<reference evidence="3 4" key="1">
    <citation type="submission" date="2019-03" db="EMBL/GenBank/DDBJ databases">
        <title>Genomic Encyclopedia of Type Strains, Phase III (KMG-III): the genomes of soil and plant-associated and newly described type strains.</title>
        <authorList>
            <person name="Whitman W."/>
        </authorList>
    </citation>
    <scope>NUCLEOTIDE SEQUENCE [LARGE SCALE GENOMIC DNA]</scope>
    <source>
        <strain evidence="3 4">VKM Ac-2573</strain>
    </source>
</reference>
<dbReference type="InterPro" id="IPR009003">
    <property type="entry name" value="Peptidase_S1_PA"/>
</dbReference>
<dbReference type="SUPFAM" id="SSF50494">
    <property type="entry name" value="Trypsin-like serine proteases"/>
    <property type="match status" value="1"/>
</dbReference>
<keyword evidence="2" id="KW-0812">Transmembrane</keyword>
<dbReference type="EMBL" id="SODP01000005">
    <property type="protein sequence ID" value="TDW54706.1"/>
    <property type="molecule type" value="Genomic_DNA"/>
</dbReference>
<gene>
    <name evidence="3" type="ORF">EV653_8026</name>
</gene>
<proteinExistence type="predicted"/>
<comment type="caution">
    <text evidence="3">The sequence shown here is derived from an EMBL/GenBank/DDBJ whole genome shotgun (WGS) entry which is preliminary data.</text>
</comment>
<evidence type="ECO:0000256" key="1">
    <source>
        <dbReference type="SAM" id="MobiDB-lite"/>
    </source>
</evidence>
<dbReference type="AlphaFoldDB" id="A0A4R8BJJ2"/>
<dbReference type="RefSeq" id="WP_166679707.1">
    <property type="nucleotide sequence ID" value="NZ_SODP01000005.1"/>
</dbReference>
<feature type="transmembrane region" description="Helical" evidence="2">
    <location>
        <begin position="47"/>
        <end position="68"/>
    </location>
</feature>
<name>A0A4R8BJJ2_9ACTN</name>
<keyword evidence="4" id="KW-1185">Reference proteome</keyword>
<keyword evidence="2" id="KW-0472">Membrane</keyword>
<keyword evidence="2" id="KW-1133">Transmembrane helix</keyword>
<organism evidence="3 4">
    <name type="scientific">Kribbella pratensis</name>
    <dbReference type="NCBI Taxonomy" id="2512112"/>
    <lineage>
        <taxon>Bacteria</taxon>
        <taxon>Bacillati</taxon>
        <taxon>Actinomycetota</taxon>
        <taxon>Actinomycetes</taxon>
        <taxon>Propionibacteriales</taxon>
        <taxon>Kribbellaceae</taxon>
        <taxon>Kribbella</taxon>
    </lineage>
</organism>
<accession>A0A4R8BJJ2</accession>
<evidence type="ECO:0000313" key="3">
    <source>
        <dbReference type="EMBL" id="TDW54706.1"/>
    </source>
</evidence>
<feature type="region of interest" description="Disordered" evidence="1">
    <location>
        <begin position="1"/>
        <end position="35"/>
    </location>
</feature>
<evidence type="ECO:0000313" key="4">
    <source>
        <dbReference type="Proteomes" id="UP000295146"/>
    </source>
</evidence>
<dbReference type="Gene3D" id="2.40.10.120">
    <property type="match status" value="1"/>
</dbReference>
<dbReference type="Pfam" id="PF13365">
    <property type="entry name" value="Trypsin_2"/>
    <property type="match status" value="1"/>
</dbReference>
<protein>
    <submittedName>
        <fullName evidence="3">Trypsin-like peptidase</fullName>
    </submittedName>
</protein>
<evidence type="ECO:0000256" key="2">
    <source>
        <dbReference type="SAM" id="Phobius"/>
    </source>
</evidence>
<dbReference type="Proteomes" id="UP000295146">
    <property type="component" value="Unassembled WGS sequence"/>
</dbReference>
<sequence length="395" mass="41258">MEDGRSGLPRPPRRIPPNAGSLTQLEVPSRLTAPQPQPRRPWIFGRILAGLVVLLVIAAGGAGAGWFVHERRLAINTDEVLKSAGPAVVRVLATTCGSTGEASGVLIDNGRVLTAASAVANPRSIVIVTQDGRIRRANLLGTSADGVAVLQSIGQAATPMQVAAADPDPKAQRALIGYTAAGKQTINEIGSTADPRALSEVMNTAKLGGPVVDKSGDLIGLVTGATVQAGTIVPLANLRGYVGVSPSGLDVATAGTCAQSRGPQAAVVPALQVAATPLNVEVQRLFGNYVTLENQQDFRGLQALYSARFAKGMTEERDLHNHKTSYFFSPKITDVAPDGSYARMSYDILFAPTATGAGGQNCNRLDVRFQLVRVNGKLLIDRTVPMADPVSCDAD</sequence>